<evidence type="ECO:0000313" key="3">
    <source>
        <dbReference type="Proteomes" id="UP001499942"/>
    </source>
</evidence>
<dbReference type="Pfam" id="PF13466">
    <property type="entry name" value="STAS_2"/>
    <property type="match status" value="1"/>
</dbReference>
<dbReference type="PANTHER" id="PTHR33495:SF2">
    <property type="entry name" value="ANTI-SIGMA FACTOR ANTAGONIST TM_1081-RELATED"/>
    <property type="match status" value="1"/>
</dbReference>
<dbReference type="Proteomes" id="UP001499942">
    <property type="component" value="Unassembled WGS sequence"/>
</dbReference>
<evidence type="ECO:0000259" key="1">
    <source>
        <dbReference type="PROSITE" id="PS50801"/>
    </source>
</evidence>
<feature type="domain" description="STAS" evidence="1">
    <location>
        <begin position="20"/>
        <end position="119"/>
    </location>
</feature>
<reference evidence="3" key="1">
    <citation type="journal article" date="2019" name="Int. J. Syst. Evol. Microbiol.">
        <title>The Global Catalogue of Microorganisms (GCM) 10K type strain sequencing project: providing services to taxonomists for standard genome sequencing and annotation.</title>
        <authorList>
            <consortium name="The Broad Institute Genomics Platform"/>
            <consortium name="The Broad Institute Genome Sequencing Center for Infectious Disease"/>
            <person name="Wu L."/>
            <person name="Ma J."/>
        </authorList>
    </citation>
    <scope>NUCLEOTIDE SEQUENCE [LARGE SCALE GENOMIC DNA]</scope>
    <source>
        <strain evidence="3">JCM 5062</strain>
    </source>
</reference>
<dbReference type="InterPro" id="IPR036513">
    <property type="entry name" value="STAS_dom_sf"/>
</dbReference>
<comment type="caution">
    <text evidence="2">The sequence shown here is derived from an EMBL/GenBank/DDBJ whole genome shotgun (WGS) entry which is preliminary data.</text>
</comment>
<organism evidence="2 3">
    <name type="scientific">Streptomyces gobitricini</name>
    <dbReference type="NCBI Taxonomy" id="68211"/>
    <lineage>
        <taxon>Bacteria</taxon>
        <taxon>Bacillati</taxon>
        <taxon>Actinomycetota</taxon>
        <taxon>Actinomycetes</taxon>
        <taxon>Kitasatosporales</taxon>
        <taxon>Streptomycetaceae</taxon>
        <taxon>Streptomyces</taxon>
    </lineage>
</organism>
<dbReference type="InterPro" id="IPR002645">
    <property type="entry name" value="STAS_dom"/>
</dbReference>
<protein>
    <submittedName>
        <fullName evidence="2">STAS domain-containing protein</fullName>
    </submittedName>
</protein>
<dbReference type="PANTHER" id="PTHR33495">
    <property type="entry name" value="ANTI-SIGMA FACTOR ANTAGONIST TM_1081-RELATED-RELATED"/>
    <property type="match status" value="1"/>
</dbReference>
<evidence type="ECO:0000313" key="2">
    <source>
        <dbReference type="EMBL" id="GAA2494853.1"/>
    </source>
</evidence>
<dbReference type="Gene3D" id="3.30.750.24">
    <property type="entry name" value="STAS domain"/>
    <property type="match status" value="1"/>
</dbReference>
<dbReference type="EMBL" id="BAAASR010000015">
    <property type="protein sequence ID" value="GAA2494853.1"/>
    <property type="molecule type" value="Genomic_DNA"/>
</dbReference>
<dbReference type="SUPFAM" id="SSF52091">
    <property type="entry name" value="SpoIIaa-like"/>
    <property type="match status" value="1"/>
</dbReference>
<keyword evidence="3" id="KW-1185">Reference proteome</keyword>
<name>A0ABP5ZGK8_9ACTN</name>
<dbReference type="RefSeq" id="WP_344360770.1">
    <property type="nucleotide sequence ID" value="NZ_BAAASR010000015.1"/>
</dbReference>
<dbReference type="CDD" id="cd07043">
    <property type="entry name" value="STAS_anti-anti-sigma_factors"/>
    <property type="match status" value="1"/>
</dbReference>
<sequence>MPVLSRLNFHRRDRGSHATITLAGELDLETAHCVREVVEECLADGIREVDIDLTLLTFCDVSGLNAFLVSSRLTTSARGVLWLRHPNPMLTRLLDLTDTGFLLYDRPLVSASHAAVAGDPAAGGPPSLAS</sequence>
<dbReference type="PROSITE" id="PS50801">
    <property type="entry name" value="STAS"/>
    <property type="match status" value="1"/>
</dbReference>
<proteinExistence type="predicted"/>
<dbReference type="InterPro" id="IPR058548">
    <property type="entry name" value="MlaB-like_STAS"/>
</dbReference>
<gene>
    <name evidence="2" type="ORF">GCM10010393_28600</name>
</gene>
<accession>A0ABP5ZGK8</accession>